<dbReference type="Gene3D" id="1.10.287.70">
    <property type="match status" value="2"/>
</dbReference>
<feature type="transmembrane region" description="Helical" evidence="4">
    <location>
        <begin position="132"/>
        <end position="150"/>
    </location>
</feature>
<dbReference type="InterPro" id="IPR013099">
    <property type="entry name" value="K_chnl_dom"/>
</dbReference>
<dbReference type="InterPro" id="IPR011992">
    <property type="entry name" value="EF-hand-dom_pair"/>
</dbReference>
<sequence>MFVPLIISAVCMALAEASAPSWRDRPALGGALHTSLTPAAPPRTLHLLRGGGSADFTVAPAKSNKKAATDSLTTYLACSAIVVVWICIATLVFSYNEGWPLAQSLFYAVDTGMSIGFGAVAEERLSTKAFTIVHVLLGASAVGGAIALFAESVVESSPSLASDEYTRAALSAAFARADKDNSGSLSVTELSSVLVGLGLSQPAHEVVKTIQCFDTNGDGSITIDEFRAAVEPHLTGGVTVEEGVRLAVRRRTEPVWVRALRGSWVALHEHRAIVLWAIWILGGAAWWLSVEGGDIVTALYFAVGGLATGGLQAPSLTKQGTLADSSAVFVALYCLSGIPIFAMALGKFAHLFVAKLLAARERRMLEKPISADEFAFAEQIFKADGKVDLSEYMALELLRVGKVDVSMLKIIKSRFNRLDADNDGKLSKAEVLNKGHL</sequence>
<dbReference type="AlphaFoldDB" id="A0AB34JQ42"/>
<keyword evidence="5" id="KW-0732">Signal</keyword>
<accession>A0AB34JQ42</accession>
<dbReference type="SMART" id="SM00054">
    <property type="entry name" value="EFh"/>
    <property type="match status" value="3"/>
</dbReference>
<feature type="transmembrane region" description="Helical" evidence="4">
    <location>
        <begin position="270"/>
        <end position="288"/>
    </location>
</feature>
<evidence type="ECO:0000313" key="7">
    <source>
        <dbReference type="EMBL" id="KAL1524118.1"/>
    </source>
</evidence>
<evidence type="ECO:0000256" key="2">
    <source>
        <dbReference type="ARBA" id="ARBA00022737"/>
    </source>
</evidence>
<dbReference type="InterPro" id="IPR018247">
    <property type="entry name" value="EF_Hand_1_Ca_BS"/>
</dbReference>
<dbReference type="PROSITE" id="PS50222">
    <property type="entry name" value="EF_HAND_2"/>
    <property type="match status" value="2"/>
</dbReference>
<evidence type="ECO:0000313" key="8">
    <source>
        <dbReference type="Proteomes" id="UP001515480"/>
    </source>
</evidence>
<dbReference type="EMBL" id="JBGBPQ010000005">
    <property type="protein sequence ID" value="KAL1524118.1"/>
    <property type="molecule type" value="Genomic_DNA"/>
</dbReference>
<dbReference type="Pfam" id="PF13499">
    <property type="entry name" value="EF-hand_7"/>
    <property type="match status" value="1"/>
</dbReference>
<feature type="domain" description="EF-hand" evidence="6">
    <location>
        <begin position="201"/>
        <end position="236"/>
    </location>
</feature>
<evidence type="ECO:0000256" key="3">
    <source>
        <dbReference type="ARBA" id="ARBA00022837"/>
    </source>
</evidence>
<keyword evidence="8" id="KW-1185">Reference proteome</keyword>
<keyword evidence="2" id="KW-0677">Repeat</keyword>
<feature type="transmembrane region" description="Helical" evidence="4">
    <location>
        <begin position="101"/>
        <end position="120"/>
    </location>
</feature>
<feature type="domain" description="EF-hand" evidence="6">
    <location>
        <begin position="165"/>
        <end position="200"/>
    </location>
</feature>
<name>A0AB34JQ42_PRYPA</name>
<dbReference type="Pfam" id="PF13202">
    <property type="entry name" value="EF-hand_5"/>
    <property type="match status" value="1"/>
</dbReference>
<dbReference type="PANTHER" id="PTHR10891">
    <property type="entry name" value="EF-HAND CALCIUM-BINDING DOMAIN CONTAINING PROTEIN"/>
    <property type="match status" value="1"/>
</dbReference>
<evidence type="ECO:0000259" key="6">
    <source>
        <dbReference type="PROSITE" id="PS50222"/>
    </source>
</evidence>
<feature type="signal peptide" evidence="5">
    <location>
        <begin position="1"/>
        <end position="17"/>
    </location>
</feature>
<evidence type="ECO:0000256" key="1">
    <source>
        <dbReference type="ARBA" id="ARBA00022723"/>
    </source>
</evidence>
<comment type="caution">
    <text evidence="7">The sequence shown here is derived from an EMBL/GenBank/DDBJ whole genome shotgun (WGS) entry which is preliminary data.</text>
</comment>
<dbReference type="Gene3D" id="1.10.238.10">
    <property type="entry name" value="EF-hand"/>
    <property type="match status" value="1"/>
</dbReference>
<evidence type="ECO:0000256" key="4">
    <source>
        <dbReference type="SAM" id="Phobius"/>
    </source>
</evidence>
<keyword evidence="1" id="KW-0479">Metal-binding</keyword>
<feature type="chain" id="PRO_5044313839" description="EF-hand domain-containing protein" evidence="5">
    <location>
        <begin position="18"/>
        <end position="437"/>
    </location>
</feature>
<dbReference type="SUPFAM" id="SSF81324">
    <property type="entry name" value="Voltage-gated potassium channels"/>
    <property type="match status" value="2"/>
</dbReference>
<protein>
    <recommendedName>
        <fullName evidence="6">EF-hand domain-containing protein</fullName>
    </recommendedName>
</protein>
<evidence type="ECO:0000256" key="5">
    <source>
        <dbReference type="SAM" id="SignalP"/>
    </source>
</evidence>
<organism evidence="7 8">
    <name type="scientific">Prymnesium parvum</name>
    <name type="common">Toxic golden alga</name>
    <dbReference type="NCBI Taxonomy" id="97485"/>
    <lineage>
        <taxon>Eukaryota</taxon>
        <taxon>Haptista</taxon>
        <taxon>Haptophyta</taxon>
        <taxon>Prymnesiophyceae</taxon>
        <taxon>Prymnesiales</taxon>
        <taxon>Prymnesiaceae</taxon>
        <taxon>Prymnesium</taxon>
    </lineage>
</organism>
<gene>
    <name evidence="7" type="ORF">AB1Y20_019027</name>
</gene>
<feature type="transmembrane region" description="Helical" evidence="4">
    <location>
        <begin position="72"/>
        <end position="95"/>
    </location>
</feature>
<dbReference type="GO" id="GO:0005509">
    <property type="term" value="F:calcium ion binding"/>
    <property type="evidence" value="ECO:0007669"/>
    <property type="project" value="InterPro"/>
</dbReference>
<keyword evidence="3" id="KW-0106">Calcium</keyword>
<proteinExistence type="predicted"/>
<dbReference type="InterPro" id="IPR002048">
    <property type="entry name" value="EF_hand_dom"/>
</dbReference>
<feature type="transmembrane region" description="Helical" evidence="4">
    <location>
        <begin position="327"/>
        <end position="354"/>
    </location>
</feature>
<reference evidence="7 8" key="1">
    <citation type="journal article" date="2024" name="Science">
        <title>Giant polyketide synthase enzymes in the biosynthesis of giant marine polyether toxins.</title>
        <authorList>
            <person name="Fallon T.R."/>
            <person name="Shende V.V."/>
            <person name="Wierzbicki I.H."/>
            <person name="Pendleton A.L."/>
            <person name="Watervoot N.F."/>
            <person name="Auber R.P."/>
            <person name="Gonzalez D.J."/>
            <person name="Wisecaver J.H."/>
            <person name="Moore B.S."/>
        </authorList>
    </citation>
    <scope>NUCLEOTIDE SEQUENCE [LARGE SCALE GENOMIC DNA]</scope>
    <source>
        <strain evidence="7 8">12B1</strain>
    </source>
</reference>
<feature type="transmembrane region" description="Helical" evidence="4">
    <location>
        <begin position="295"/>
        <end position="315"/>
    </location>
</feature>
<keyword evidence="4" id="KW-0812">Transmembrane</keyword>
<dbReference type="PROSITE" id="PS00018">
    <property type="entry name" value="EF_HAND_1"/>
    <property type="match status" value="3"/>
</dbReference>
<dbReference type="SUPFAM" id="SSF47473">
    <property type="entry name" value="EF-hand"/>
    <property type="match status" value="2"/>
</dbReference>
<dbReference type="InterPro" id="IPR039647">
    <property type="entry name" value="EF_hand_pair_protein_CML-like"/>
</dbReference>
<keyword evidence="4" id="KW-0472">Membrane</keyword>
<dbReference type="Proteomes" id="UP001515480">
    <property type="component" value="Unassembled WGS sequence"/>
</dbReference>
<dbReference type="CDD" id="cd00051">
    <property type="entry name" value="EFh"/>
    <property type="match status" value="1"/>
</dbReference>
<keyword evidence="4" id="KW-1133">Transmembrane helix</keyword>
<dbReference type="Pfam" id="PF07885">
    <property type="entry name" value="Ion_trans_2"/>
    <property type="match status" value="1"/>
</dbReference>